<name>A0ABT7CAH5_9MICO</name>
<proteinExistence type="predicted"/>
<dbReference type="Proteomes" id="UP001170379">
    <property type="component" value="Unassembled WGS sequence"/>
</dbReference>
<reference evidence="3" key="2">
    <citation type="journal article" date="2022" name="Sci. Rep.">
        <title>In silico prediction of the enzymes involved in the degradation of the herbicide molinate by Gulosibacter molinativorax ON4T.</title>
        <authorList>
            <person name="Lopes A.R."/>
            <person name="Bunin E."/>
            <person name="Viana A.T."/>
            <person name="Froufe H."/>
            <person name="Munoz-Merida A."/>
            <person name="Pinho D."/>
            <person name="Figueiredo J."/>
            <person name="Barroso C."/>
            <person name="Vaz-Moreira I."/>
            <person name="Bellanger X."/>
            <person name="Egas C."/>
            <person name="Nunes O.C."/>
        </authorList>
    </citation>
    <scope>NUCLEOTIDE SEQUENCE</scope>
    <source>
        <strain evidence="3">ON4</strain>
    </source>
</reference>
<accession>A0ABT7CAH5</accession>
<evidence type="ECO:0000256" key="1">
    <source>
        <dbReference type="SAM" id="MobiDB-lite"/>
    </source>
</evidence>
<keyword evidence="4" id="KW-1185">Reference proteome</keyword>
<keyword evidence="2" id="KW-0812">Transmembrane</keyword>
<dbReference type="EMBL" id="PXVD01000021">
    <property type="protein sequence ID" value="MDJ1372216.1"/>
    <property type="molecule type" value="Genomic_DNA"/>
</dbReference>
<organism evidence="3 4">
    <name type="scientific">Gulosibacter molinativorax</name>
    <dbReference type="NCBI Taxonomy" id="256821"/>
    <lineage>
        <taxon>Bacteria</taxon>
        <taxon>Bacillati</taxon>
        <taxon>Actinomycetota</taxon>
        <taxon>Actinomycetes</taxon>
        <taxon>Micrococcales</taxon>
        <taxon>Microbacteriaceae</taxon>
        <taxon>Gulosibacter</taxon>
    </lineage>
</organism>
<keyword evidence="2" id="KW-0472">Membrane</keyword>
<feature type="transmembrane region" description="Helical" evidence="2">
    <location>
        <begin position="32"/>
        <end position="61"/>
    </location>
</feature>
<sequence>MFVLDFILAALALVLNFVVPPNTDPESMNVLLIVVMATSVVSILLFVVAVALVLYGVAAHFEQQHDWNRRQTKLLEQSFRSATGQQGPATSQMTGAMPR</sequence>
<comment type="caution">
    <text evidence="3">The sequence shown here is derived from an EMBL/GenBank/DDBJ whole genome shotgun (WGS) entry which is preliminary data.</text>
</comment>
<evidence type="ECO:0000313" key="3">
    <source>
        <dbReference type="EMBL" id="MDJ1372216.1"/>
    </source>
</evidence>
<evidence type="ECO:0008006" key="5">
    <source>
        <dbReference type="Google" id="ProtNLM"/>
    </source>
</evidence>
<keyword evidence="2" id="KW-1133">Transmembrane helix</keyword>
<protein>
    <recommendedName>
        <fullName evidence="5">DUF1049 domain-containing protein</fullName>
    </recommendedName>
</protein>
<evidence type="ECO:0000313" key="4">
    <source>
        <dbReference type="Proteomes" id="UP001170379"/>
    </source>
</evidence>
<reference evidence="3" key="1">
    <citation type="submission" date="2018-03" db="EMBL/GenBank/DDBJ databases">
        <authorList>
            <person name="Nunes O.C."/>
            <person name="Lopes A.R."/>
            <person name="Froufe H."/>
            <person name="Munoz-Merida A."/>
            <person name="Barroso C."/>
            <person name="Egas C."/>
        </authorList>
    </citation>
    <scope>NUCLEOTIDE SEQUENCE</scope>
    <source>
        <strain evidence="3">ON4</strain>
    </source>
</reference>
<feature type="region of interest" description="Disordered" evidence="1">
    <location>
        <begin position="79"/>
        <end position="99"/>
    </location>
</feature>
<gene>
    <name evidence="3" type="ORF">C7K25_12685</name>
</gene>
<evidence type="ECO:0000256" key="2">
    <source>
        <dbReference type="SAM" id="Phobius"/>
    </source>
</evidence>